<evidence type="ECO:0000256" key="2">
    <source>
        <dbReference type="ARBA" id="ARBA00012980"/>
    </source>
</evidence>
<dbReference type="AlphaFoldDB" id="G2KRM5"/>
<dbReference type="PROSITE" id="PS01331">
    <property type="entry name" value="THYMIDYLATE_KINASE"/>
    <property type="match status" value="1"/>
</dbReference>
<evidence type="ECO:0000256" key="6">
    <source>
        <dbReference type="ARBA" id="ARBA00022741"/>
    </source>
</evidence>
<dbReference type="PANTHER" id="PTHR10344:SF4">
    <property type="entry name" value="UMP-CMP KINASE 2, MITOCHONDRIAL"/>
    <property type="match status" value="1"/>
</dbReference>
<dbReference type="GO" id="GO:0005829">
    <property type="term" value="C:cytosol"/>
    <property type="evidence" value="ECO:0007669"/>
    <property type="project" value="TreeGrafter"/>
</dbReference>
<dbReference type="EC" id="2.7.4.9" evidence="2 12"/>
<evidence type="ECO:0000256" key="10">
    <source>
        <dbReference type="ARBA" id="ARBA00048743"/>
    </source>
</evidence>
<dbReference type="FunFam" id="3.40.50.300:FF:000225">
    <property type="entry name" value="Thymidylate kinase"/>
    <property type="match status" value="1"/>
</dbReference>
<feature type="binding site" evidence="12">
    <location>
        <begin position="11"/>
        <end position="18"/>
    </location>
    <ligand>
        <name>ATP</name>
        <dbReference type="ChEBI" id="CHEBI:30616"/>
    </ligand>
</feature>
<dbReference type="EMBL" id="CP002382">
    <property type="protein sequence ID" value="AEP09587.1"/>
    <property type="molecule type" value="Genomic_DNA"/>
</dbReference>
<keyword evidence="5 12" id="KW-0545">Nucleotide biosynthesis</keyword>
<dbReference type="CDD" id="cd01672">
    <property type="entry name" value="TMPK"/>
    <property type="match status" value="1"/>
</dbReference>
<evidence type="ECO:0000256" key="4">
    <source>
        <dbReference type="ARBA" id="ARBA00022679"/>
    </source>
</evidence>
<dbReference type="OrthoDB" id="9774907at2"/>
<evidence type="ECO:0000256" key="9">
    <source>
        <dbReference type="ARBA" id="ARBA00029962"/>
    </source>
</evidence>
<proteinExistence type="inferred from homology"/>
<keyword evidence="4 12" id="KW-0808">Transferase</keyword>
<dbReference type="InterPro" id="IPR027417">
    <property type="entry name" value="P-loop_NTPase"/>
</dbReference>
<evidence type="ECO:0000313" key="15">
    <source>
        <dbReference type="Proteomes" id="UP000009286"/>
    </source>
</evidence>
<evidence type="ECO:0000256" key="5">
    <source>
        <dbReference type="ARBA" id="ARBA00022727"/>
    </source>
</evidence>
<dbReference type="PANTHER" id="PTHR10344">
    <property type="entry name" value="THYMIDYLATE KINASE"/>
    <property type="match status" value="1"/>
</dbReference>
<keyword evidence="15" id="KW-1185">Reference proteome</keyword>
<keyword evidence="7 12" id="KW-0418">Kinase</keyword>
<dbReference type="Pfam" id="PF02223">
    <property type="entry name" value="Thymidylate_kin"/>
    <property type="match status" value="1"/>
</dbReference>
<dbReference type="InterPro" id="IPR018094">
    <property type="entry name" value="Thymidylate_kinase"/>
</dbReference>
<comment type="similarity">
    <text evidence="1 12">Belongs to the thymidylate kinase family.</text>
</comment>
<name>G2KRM5_MICAA</name>
<gene>
    <name evidence="12 14" type="primary">tmk</name>
    <name evidence="14" type="ordered locus">MICA_1265</name>
</gene>
<dbReference type="RefSeq" id="WP_014102810.1">
    <property type="nucleotide sequence ID" value="NC_016026.1"/>
</dbReference>
<keyword evidence="8 12" id="KW-0067">ATP-binding</keyword>
<dbReference type="NCBIfam" id="TIGR00041">
    <property type="entry name" value="DTMP_kinase"/>
    <property type="match status" value="1"/>
</dbReference>
<evidence type="ECO:0000256" key="11">
    <source>
        <dbReference type="ARBA" id="ARBA00057735"/>
    </source>
</evidence>
<evidence type="ECO:0000256" key="8">
    <source>
        <dbReference type="ARBA" id="ARBA00022840"/>
    </source>
</evidence>
<comment type="function">
    <text evidence="11 12">Phosphorylation of dTMP to form dTDP in both de novo and salvage pathways of dTTP synthesis.</text>
</comment>
<dbReference type="Proteomes" id="UP000009286">
    <property type="component" value="Chromosome"/>
</dbReference>
<dbReference type="GO" id="GO:0004798">
    <property type="term" value="F:dTMP kinase activity"/>
    <property type="evidence" value="ECO:0007669"/>
    <property type="project" value="UniProtKB-UniRule"/>
</dbReference>
<evidence type="ECO:0000256" key="7">
    <source>
        <dbReference type="ARBA" id="ARBA00022777"/>
    </source>
</evidence>
<dbReference type="HAMAP" id="MF_00165">
    <property type="entry name" value="Thymidylate_kinase"/>
    <property type="match status" value="1"/>
</dbReference>
<dbReference type="HOGENOM" id="CLU_049131_0_0_5"/>
<dbReference type="GO" id="GO:0005524">
    <property type="term" value="F:ATP binding"/>
    <property type="evidence" value="ECO:0007669"/>
    <property type="project" value="UniProtKB-UniRule"/>
</dbReference>
<dbReference type="GO" id="GO:0006227">
    <property type="term" value="P:dUDP biosynthetic process"/>
    <property type="evidence" value="ECO:0007669"/>
    <property type="project" value="TreeGrafter"/>
</dbReference>
<dbReference type="Gene3D" id="3.40.50.300">
    <property type="entry name" value="P-loop containing nucleotide triphosphate hydrolases"/>
    <property type="match status" value="1"/>
</dbReference>
<feature type="domain" description="Thymidylate kinase-like" evidence="13">
    <location>
        <begin position="9"/>
        <end position="203"/>
    </location>
</feature>
<evidence type="ECO:0000256" key="1">
    <source>
        <dbReference type="ARBA" id="ARBA00009776"/>
    </source>
</evidence>
<sequence>MTRGLFITLEGGEGSGKSTQIRLLAEHLTSLGHDVITTREPGGTPEAEKIRHLLVHRDGGNWTPIAETFLLFAARSMHTETLIKPALAAGKIVISDRFADSTRAYQAYAGGLPLDTVEQINTLALGNFKPDLTLILDMPAADGLARAGKRLSDDNSGEDRFEKKGITFHEKLRDGYLAIAKAEPNRCIIINAAQDIQSVAAAIASCVTQKVAA</sequence>
<evidence type="ECO:0000256" key="12">
    <source>
        <dbReference type="HAMAP-Rule" id="MF_00165"/>
    </source>
</evidence>
<keyword evidence="6 12" id="KW-0547">Nucleotide-binding</keyword>
<dbReference type="STRING" id="856793.MICA_1265"/>
<comment type="catalytic activity">
    <reaction evidence="10 12">
        <text>dTMP + ATP = dTDP + ADP</text>
        <dbReference type="Rhea" id="RHEA:13517"/>
        <dbReference type="ChEBI" id="CHEBI:30616"/>
        <dbReference type="ChEBI" id="CHEBI:58369"/>
        <dbReference type="ChEBI" id="CHEBI:63528"/>
        <dbReference type="ChEBI" id="CHEBI:456216"/>
        <dbReference type="EC" id="2.7.4.9"/>
    </reaction>
</comment>
<reference evidence="14 15" key="1">
    <citation type="journal article" date="2011" name="BMC Genomics">
        <title>Genomic insights into an obligate epibiotic bacterial predator: Micavibrio aeruginosavorus ARL-13.</title>
        <authorList>
            <person name="Wang Z."/>
            <person name="Kadouri D."/>
            <person name="Wu M."/>
        </authorList>
    </citation>
    <scope>NUCLEOTIDE SEQUENCE [LARGE SCALE GENOMIC DNA]</scope>
    <source>
        <strain evidence="14 15">ARL-13</strain>
    </source>
</reference>
<dbReference type="SUPFAM" id="SSF52540">
    <property type="entry name" value="P-loop containing nucleoside triphosphate hydrolases"/>
    <property type="match status" value="1"/>
</dbReference>
<dbReference type="KEGG" id="mai:MICA_1265"/>
<dbReference type="InterPro" id="IPR039430">
    <property type="entry name" value="Thymidylate_kin-like_dom"/>
</dbReference>
<dbReference type="eggNOG" id="COG0125">
    <property type="taxonomic scope" value="Bacteria"/>
</dbReference>
<dbReference type="GO" id="GO:0006233">
    <property type="term" value="P:dTDP biosynthetic process"/>
    <property type="evidence" value="ECO:0007669"/>
    <property type="project" value="InterPro"/>
</dbReference>
<organism evidence="14 15">
    <name type="scientific">Micavibrio aeruginosavorus (strain ARL-13)</name>
    <dbReference type="NCBI Taxonomy" id="856793"/>
    <lineage>
        <taxon>Bacteria</taxon>
        <taxon>Pseudomonadati</taxon>
        <taxon>Bdellovibrionota</taxon>
        <taxon>Bdellovibrionia</taxon>
        <taxon>Bdellovibrionales</taxon>
        <taxon>Pseudobdellovibrionaceae</taxon>
        <taxon>Micavibrio</taxon>
    </lineage>
</organism>
<evidence type="ECO:0000259" key="13">
    <source>
        <dbReference type="Pfam" id="PF02223"/>
    </source>
</evidence>
<evidence type="ECO:0000313" key="14">
    <source>
        <dbReference type="EMBL" id="AEP09587.1"/>
    </source>
</evidence>
<accession>G2KRM5</accession>
<dbReference type="GO" id="GO:0006235">
    <property type="term" value="P:dTTP biosynthetic process"/>
    <property type="evidence" value="ECO:0007669"/>
    <property type="project" value="UniProtKB-UniRule"/>
</dbReference>
<protein>
    <recommendedName>
        <fullName evidence="3 12">Thymidylate kinase</fullName>
        <ecNumber evidence="2 12">2.7.4.9</ecNumber>
    </recommendedName>
    <alternativeName>
        <fullName evidence="9 12">dTMP kinase</fullName>
    </alternativeName>
</protein>
<dbReference type="InterPro" id="IPR018095">
    <property type="entry name" value="Thymidylate_kin_CS"/>
</dbReference>
<evidence type="ECO:0000256" key="3">
    <source>
        <dbReference type="ARBA" id="ARBA00017144"/>
    </source>
</evidence>